<dbReference type="Proteomes" id="UP000708208">
    <property type="component" value="Unassembled WGS sequence"/>
</dbReference>
<proteinExistence type="predicted"/>
<evidence type="ECO:0000313" key="3">
    <source>
        <dbReference type="Proteomes" id="UP000708208"/>
    </source>
</evidence>
<accession>A0A8J2KDL7</accession>
<organism evidence="2 3">
    <name type="scientific">Allacma fusca</name>
    <dbReference type="NCBI Taxonomy" id="39272"/>
    <lineage>
        <taxon>Eukaryota</taxon>
        <taxon>Metazoa</taxon>
        <taxon>Ecdysozoa</taxon>
        <taxon>Arthropoda</taxon>
        <taxon>Hexapoda</taxon>
        <taxon>Collembola</taxon>
        <taxon>Symphypleona</taxon>
        <taxon>Sminthuridae</taxon>
        <taxon>Allacma</taxon>
    </lineage>
</organism>
<name>A0A8J2KDL7_9HEXA</name>
<dbReference type="AlphaFoldDB" id="A0A8J2KDL7"/>
<protein>
    <submittedName>
        <fullName evidence="2">Uncharacterized protein</fullName>
    </submittedName>
</protein>
<gene>
    <name evidence="2" type="ORF">AFUS01_LOCUS22940</name>
</gene>
<keyword evidence="1" id="KW-0175">Coiled coil</keyword>
<evidence type="ECO:0000256" key="1">
    <source>
        <dbReference type="SAM" id="Coils"/>
    </source>
</evidence>
<reference evidence="2" key="1">
    <citation type="submission" date="2021-06" db="EMBL/GenBank/DDBJ databases">
        <authorList>
            <person name="Hodson N. C."/>
            <person name="Mongue J. A."/>
            <person name="Jaron S. K."/>
        </authorList>
    </citation>
    <scope>NUCLEOTIDE SEQUENCE</scope>
</reference>
<sequence length="127" mass="14791">MQSVGSLNDNFPRTVAESASEMMDVDVDTLIIEGSSEQGYCYRIATMEEDSKRVEHENITLWRTLRQLQVENLQLKIDSLKLETQKLRQELVAGRNEVEMLYSRMDTISRRLAELGNQVRQLQVKHY</sequence>
<keyword evidence="3" id="KW-1185">Reference proteome</keyword>
<feature type="coiled-coil region" evidence="1">
    <location>
        <begin position="70"/>
        <end position="125"/>
    </location>
</feature>
<comment type="caution">
    <text evidence="2">The sequence shown here is derived from an EMBL/GenBank/DDBJ whole genome shotgun (WGS) entry which is preliminary data.</text>
</comment>
<evidence type="ECO:0000313" key="2">
    <source>
        <dbReference type="EMBL" id="CAG7734557.1"/>
    </source>
</evidence>
<dbReference type="EMBL" id="CAJVCH010271536">
    <property type="protein sequence ID" value="CAG7734557.1"/>
    <property type="molecule type" value="Genomic_DNA"/>
</dbReference>